<evidence type="ECO:0000256" key="5">
    <source>
        <dbReference type="SAM" id="Phobius"/>
    </source>
</evidence>
<evidence type="ECO:0000256" key="3">
    <source>
        <dbReference type="ARBA" id="ARBA00022989"/>
    </source>
</evidence>
<dbReference type="InterPro" id="IPR011701">
    <property type="entry name" value="MFS"/>
</dbReference>
<dbReference type="RefSeq" id="WP_377394148.1">
    <property type="nucleotide sequence ID" value="NZ_JBHSAN010000052.1"/>
</dbReference>
<comment type="caution">
    <text evidence="7">The sequence shown here is derived from an EMBL/GenBank/DDBJ whole genome shotgun (WGS) entry which is preliminary data.</text>
</comment>
<feature type="transmembrane region" description="Helical" evidence="5">
    <location>
        <begin position="173"/>
        <end position="198"/>
    </location>
</feature>
<dbReference type="PANTHER" id="PTHR23531:SF1">
    <property type="entry name" value="QUINOLENE RESISTANCE PROTEIN NORA"/>
    <property type="match status" value="1"/>
</dbReference>
<dbReference type="InterPro" id="IPR052714">
    <property type="entry name" value="MFS_Exporter"/>
</dbReference>
<dbReference type="InterPro" id="IPR036259">
    <property type="entry name" value="MFS_trans_sf"/>
</dbReference>
<name>A0ABW5WJK2_9PSEU</name>
<dbReference type="Gene3D" id="1.20.1250.20">
    <property type="entry name" value="MFS general substrate transporter like domains"/>
    <property type="match status" value="1"/>
</dbReference>
<feature type="transmembrane region" description="Helical" evidence="5">
    <location>
        <begin position="307"/>
        <end position="328"/>
    </location>
</feature>
<feature type="transmembrane region" description="Helical" evidence="5">
    <location>
        <begin position="26"/>
        <end position="47"/>
    </location>
</feature>
<evidence type="ECO:0000313" key="7">
    <source>
        <dbReference type="EMBL" id="MFD2802570.1"/>
    </source>
</evidence>
<organism evidence="7 8">
    <name type="scientific">Prauserella oleivorans</name>
    <dbReference type="NCBI Taxonomy" id="1478153"/>
    <lineage>
        <taxon>Bacteria</taxon>
        <taxon>Bacillati</taxon>
        <taxon>Actinomycetota</taxon>
        <taxon>Actinomycetes</taxon>
        <taxon>Pseudonocardiales</taxon>
        <taxon>Pseudonocardiaceae</taxon>
        <taxon>Prauserella</taxon>
    </lineage>
</organism>
<feature type="transmembrane region" description="Helical" evidence="5">
    <location>
        <begin position="367"/>
        <end position="387"/>
    </location>
</feature>
<comment type="subcellular location">
    <subcellularLocation>
        <location evidence="1">Cell membrane</location>
        <topology evidence="1">Multi-pass membrane protein</topology>
    </subcellularLocation>
</comment>
<gene>
    <name evidence="7" type="ORF">ACFS2C_24590</name>
</gene>
<evidence type="ECO:0000256" key="2">
    <source>
        <dbReference type="ARBA" id="ARBA00022692"/>
    </source>
</evidence>
<feature type="transmembrane region" description="Helical" evidence="5">
    <location>
        <begin position="53"/>
        <end position="74"/>
    </location>
</feature>
<evidence type="ECO:0000313" key="8">
    <source>
        <dbReference type="Proteomes" id="UP001597478"/>
    </source>
</evidence>
<feature type="transmembrane region" description="Helical" evidence="5">
    <location>
        <begin position="86"/>
        <end position="105"/>
    </location>
</feature>
<feature type="domain" description="Major facilitator superfamily (MFS) profile" evidence="6">
    <location>
        <begin position="21"/>
        <end position="391"/>
    </location>
</feature>
<dbReference type="EMBL" id="JBHUOF010000048">
    <property type="protein sequence ID" value="MFD2802570.1"/>
    <property type="molecule type" value="Genomic_DNA"/>
</dbReference>
<keyword evidence="2 5" id="KW-0812">Transmembrane</keyword>
<sequence>MSHALPDTAPSAPAPPWHHRDFRFSLLASALAFSGYALLLPVVPLWAVRQGAGPFAAGAATGVFMASTVLAQFASGALVRAQGYRAAMLWGAVFLGAPTPLLMLWPTAPGILTVSLLRGIGFGLLTVCGSALIAELLPRESVAKGSGLYGLAAGLPQLLGLPVGTWLAQHWGFVPVFVLATALPAASVAPIVLLARIHPAAERGRRSGLRDIVGATWRPWLPMLAVSTGWGALATFLPIVLTSPSSSVALFVAPCASMFARWAAGAIGHRVGGPGRMLPAGLAVGGLGLAGFAVLTSTGSDGASWPAVLAVALFGLGFGVVQNDALVAMFARTQAGPASVAWNVAFDAGQGLGAVAVGAVVSGTSFGVGFGLLAAWAFALLPVAWLARRAG</sequence>
<dbReference type="InterPro" id="IPR020846">
    <property type="entry name" value="MFS_dom"/>
</dbReference>
<dbReference type="Proteomes" id="UP001597478">
    <property type="component" value="Unassembled WGS sequence"/>
</dbReference>
<dbReference type="PANTHER" id="PTHR23531">
    <property type="entry name" value="QUINOLENE RESISTANCE PROTEIN NORA"/>
    <property type="match status" value="1"/>
</dbReference>
<dbReference type="Pfam" id="PF07690">
    <property type="entry name" value="MFS_1"/>
    <property type="match status" value="1"/>
</dbReference>
<keyword evidence="3 5" id="KW-1133">Transmembrane helix</keyword>
<evidence type="ECO:0000256" key="1">
    <source>
        <dbReference type="ARBA" id="ARBA00004651"/>
    </source>
</evidence>
<feature type="transmembrane region" description="Helical" evidence="5">
    <location>
        <begin position="146"/>
        <end position="167"/>
    </location>
</feature>
<dbReference type="PROSITE" id="PS50850">
    <property type="entry name" value="MFS"/>
    <property type="match status" value="1"/>
</dbReference>
<protein>
    <submittedName>
        <fullName evidence="7">MFS transporter</fullName>
    </submittedName>
</protein>
<feature type="transmembrane region" description="Helical" evidence="5">
    <location>
        <begin position="276"/>
        <end position="295"/>
    </location>
</feature>
<evidence type="ECO:0000256" key="4">
    <source>
        <dbReference type="ARBA" id="ARBA00023136"/>
    </source>
</evidence>
<evidence type="ECO:0000259" key="6">
    <source>
        <dbReference type="PROSITE" id="PS50850"/>
    </source>
</evidence>
<accession>A0ABW5WJK2</accession>
<feature type="transmembrane region" description="Helical" evidence="5">
    <location>
        <begin position="111"/>
        <end position="134"/>
    </location>
</feature>
<feature type="transmembrane region" description="Helical" evidence="5">
    <location>
        <begin position="247"/>
        <end position="264"/>
    </location>
</feature>
<proteinExistence type="predicted"/>
<feature type="transmembrane region" description="Helical" evidence="5">
    <location>
        <begin position="219"/>
        <end position="241"/>
    </location>
</feature>
<keyword evidence="4 5" id="KW-0472">Membrane</keyword>
<keyword evidence="8" id="KW-1185">Reference proteome</keyword>
<reference evidence="8" key="1">
    <citation type="journal article" date="2019" name="Int. J. Syst. Evol. Microbiol.">
        <title>The Global Catalogue of Microorganisms (GCM) 10K type strain sequencing project: providing services to taxonomists for standard genome sequencing and annotation.</title>
        <authorList>
            <consortium name="The Broad Institute Genomics Platform"/>
            <consortium name="The Broad Institute Genome Sequencing Center for Infectious Disease"/>
            <person name="Wu L."/>
            <person name="Ma J."/>
        </authorList>
    </citation>
    <scope>NUCLEOTIDE SEQUENCE [LARGE SCALE GENOMIC DNA]</scope>
    <source>
        <strain evidence="8">IBRC-M 10906</strain>
    </source>
</reference>
<dbReference type="SUPFAM" id="SSF103473">
    <property type="entry name" value="MFS general substrate transporter"/>
    <property type="match status" value="1"/>
</dbReference>
<feature type="transmembrane region" description="Helical" evidence="5">
    <location>
        <begin position="340"/>
        <end position="361"/>
    </location>
</feature>